<proteinExistence type="predicted"/>
<evidence type="ECO:0000313" key="3">
    <source>
        <dbReference type="Proteomes" id="UP000183018"/>
    </source>
</evidence>
<dbReference type="Proteomes" id="UP000183018">
    <property type="component" value="Unassembled WGS sequence"/>
</dbReference>
<sequence length="111" mass="11820">MSAKKEDRIREFAYQIWESEGKPHGQAKRHWEMATKLVEAEQTPGKTPAKRVSKPKAAAGEAATAAPIKSRASKAAPKAEAEKPALLKPAKAPAKAKPSTTAKPAAKKPKA</sequence>
<feature type="region of interest" description="Disordered" evidence="1">
    <location>
        <begin position="39"/>
        <end position="111"/>
    </location>
</feature>
<reference evidence="3" key="1">
    <citation type="submission" date="2016-10" db="EMBL/GenBank/DDBJ databases">
        <authorList>
            <person name="Varghese N."/>
            <person name="Submissions S."/>
        </authorList>
    </citation>
    <scope>NUCLEOTIDE SEQUENCE [LARGE SCALE GENOMIC DNA]</scope>
    <source>
        <strain evidence="3">LMG 22563</strain>
    </source>
</reference>
<dbReference type="AlphaFoldDB" id="A0A1I3GPI7"/>
<dbReference type="Pfam" id="PF11154">
    <property type="entry name" value="DUF2934"/>
    <property type="match status" value="1"/>
</dbReference>
<dbReference type="RefSeq" id="WP_074879997.1">
    <property type="nucleotide sequence ID" value="NZ_FORC01000001.1"/>
</dbReference>
<gene>
    <name evidence="2" type="ORF">SAMN05216602_0269</name>
</gene>
<evidence type="ECO:0000313" key="2">
    <source>
        <dbReference type="EMBL" id="SFI25417.1"/>
    </source>
</evidence>
<name>A0A1I3GPI7_9GAMM</name>
<dbReference type="InterPro" id="IPR021327">
    <property type="entry name" value="DUF2934"/>
</dbReference>
<dbReference type="STRING" id="289370.SAMN05216602_0269"/>
<keyword evidence="3" id="KW-1185">Reference proteome</keyword>
<dbReference type="OrthoDB" id="9811127at2"/>
<accession>A0A1I3GPI7</accession>
<protein>
    <submittedName>
        <fullName evidence="2">Uncharacterized protein</fullName>
    </submittedName>
</protein>
<feature type="compositionally biased region" description="Low complexity" evidence="1">
    <location>
        <begin position="57"/>
        <end position="66"/>
    </location>
</feature>
<feature type="compositionally biased region" description="Low complexity" evidence="1">
    <location>
        <begin position="86"/>
        <end position="104"/>
    </location>
</feature>
<organism evidence="2 3">
    <name type="scientific">Phytopseudomonas argentinensis</name>
    <dbReference type="NCBI Taxonomy" id="289370"/>
    <lineage>
        <taxon>Bacteria</taxon>
        <taxon>Pseudomonadati</taxon>
        <taxon>Pseudomonadota</taxon>
        <taxon>Gammaproteobacteria</taxon>
        <taxon>Pseudomonadales</taxon>
        <taxon>Pseudomonadaceae</taxon>
        <taxon>Phytopseudomonas</taxon>
    </lineage>
</organism>
<dbReference type="EMBL" id="FORC01000001">
    <property type="protein sequence ID" value="SFI25417.1"/>
    <property type="molecule type" value="Genomic_DNA"/>
</dbReference>
<evidence type="ECO:0000256" key="1">
    <source>
        <dbReference type="SAM" id="MobiDB-lite"/>
    </source>
</evidence>